<dbReference type="AlphaFoldDB" id="A0A9P8C4Z7"/>
<proteinExistence type="inferred from homology"/>
<dbReference type="Proteomes" id="UP000824998">
    <property type="component" value="Unassembled WGS sequence"/>
</dbReference>
<evidence type="ECO:0000256" key="2">
    <source>
        <dbReference type="ARBA" id="ARBA00022630"/>
    </source>
</evidence>
<protein>
    <recommendedName>
        <fullName evidence="6">FAD-binding domain-containing protein</fullName>
    </recommendedName>
</protein>
<name>A0A9P8C4Z7_9HELO</name>
<comment type="caution">
    <text evidence="7">The sequence shown here is derived from an EMBL/GenBank/DDBJ whole genome shotgun (WGS) entry which is preliminary data.</text>
</comment>
<dbReference type="SUPFAM" id="SSF51905">
    <property type="entry name" value="FAD/NAD(P)-binding domain"/>
    <property type="match status" value="1"/>
</dbReference>
<keyword evidence="2" id="KW-0285">Flavoprotein</keyword>
<reference evidence="7" key="1">
    <citation type="journal article" date="2021" name="IMA Fungus">
        <title>Genomic characterization of three marine fungi, including Emericellopsis atlantica sp. nov. with signatures of a generalist lifestyle and marine biomass degradation.</title>
        <authorList>
            <person name="Hagestad O.C."/>
            <person name="Hou L."/>
            <person name="Andersen J.H."/>
            <person name="Hansen E.H."/>
            <person name="Altermark B."/>
            <person name="Li C."/>
            <person name="Kuhnert E."/>
            <person name="Cox R.J."/>
            <person name="Crous P.W."/>
            <person name="Spatafora J.W."/>
            <person name="Lail K."/>
            <person name="Amirebrahimi M."/>
            <person name="Lipzen A."/>
            <person name="Pangilinan J."/>
            <person name="Andreopoulos W."/>
            <person name="Hayes R.D."/>
            <person name="Ng V."/>
            <person name="Grigoriev I.V."/>
            <person name="Jackson S.A."/>
            <person name="Sutton T.D.S."/>
            <person name="Dobson A.D.W."/>
            <person name="Rama T."/>
        </authorList>
    </citation>
    <scope>NUCLEOTIDE SEQUENCE</scope>
    <source>
        <strain evidence="7">TRa018bII</strain>
    </source>
</reference>
<evidence type="ECO:0000259" key="6">
    <source>
        <dbReference type="Pfam" id="PF01494"/>
    </source>
</evidence>
<dbReference type="PRINTS" id="PR00420">
    <property type="entry name" value="RNGMNOXGNASE"/>
</dbReference>
<dbReference type="Pfam" id="PF01494">
    <property type="entry name" value="FAD_binding_3"/>
    <property type="match status" value="1"/>
</dbReference>
<evidence type="ECO:0000256" key="3">
    <source>
        <dbReference type="ARBA" id="ARBA00022827"/>
    </source>
</evidence>
<accession>A0A9P8C4Z7</accession>
<evidence type="ECO:0000256" key="4">
    <source>
        <dbReference type="ARBA" id="ARBA00023002"/>
    </source>
</evidence>
<comment type="similarity">
    <text evidence="1">Belongs to the paxM FAD-dependent monooxygenase family.</text>
</comment>
<dbReference type="InterPro" id="IPR002938">
    <property type="entry name" value="FAD-bd"/>
</dbReference>
<keyword evidence="3" id="KW-0274">FAD</keyword>
<keyword evidence="8" id="KW-1185">Reference proteome</keyword>
<evidence type="ECO:0000313" key="7">
    <source>
        <dbReference type="EMBL" id="KAG9233667.1"/>
    </source>
</evidence>
<keyword evidence="5" id="KW-0503">Monooxygenase</keyword>
<dbReference type="OrthoDB" id="16820at2759"/>
<dbReference type="PANTHER" id="PTHR13789:SF309">
    <property type="entry name" value="PUTATIVE (AFU_ORTHOLOGUE AFUA_6G14510)-RELATED"/>
    <property type="match status" value="1"/>
</dbReference>
<dbReference type="GO" id="GO:0071949">
    <property type="term" value="F:FAD binding"/>
    <property type="evidence" value="ECO:0007669"/>
    <property type="project" value="InterPro"/>
</dbReference>
<dbReference type="EMBL" id="MU251491">
    <property type="protein sequence ID" value="KAG9233667.1"/>
    <property type="molecule type" value="Genomic_DNA"/>
</dbReference>
<dbReference type="Gene3D" id="3.50.50.60">
    <property type="entry name" value="FAD/NAD(P)-binding domain"/>
    <property type="match status" value="1"/>
</dbReference>
<dbReference type="GO" id="GO:0004497">
    <property type="term" value="F:monooxygenase activity"/>
    <property type="evidence" value="ECO:0007669"/>
    <property type="project" value="UniProtKB-KW"/>
</dbReference>
<keyword evidence="4" id="KW-0560">Oxidoreductase</keyword>
<evidence type="ECO:0000313" key="8">
    <source>
        <dbReference type="Proteomes" id="UP000824998"/>
    </source>
</evidence>
<dbReference type="InterPro" id="IPR036188">
    <property type="entry name" value="FAD/NAD-bd_sf"/>
</dbReference>
<dbReference type="PANTHER" id="PTHR13789">
    <property type="entry name" value="MONOOXYGENASE"/>
    <property type="match status" value="1"/>
</dbReference>
<gene>
    <name evidence="7" type="ORF">BJ875DRAFT_402682</name>
</gene>
<sequence>MATFLSGGHSLFFREQAPPKGQTKYGFKSLKIVIVGAGIAGLTTALAFRNTGHDVTVLERYAGPQNIGGPIVITANAARVLFDLGLDEIWEEKSEKDVQKVNHRRYATGEVLASLDTKKADDAYGFPTLRFARFRLLCILEEVAKERGVKILYDHNVISVSYSVIPWVSCSNSFFIKDVDLIVGADGISSVIRQTIAMENPIKTASHRTTYNINIPRSMVADDPELVEFIKSTNFWLGPQRVLIALNMSDLDDKLNLSFGTHDEEGVEGEWFQQGDLELVRQKFADFDPRVLKLLDIAEAVEAECYICRLSDVSPLKEWSKEKVVMVGDACHAMLPLLAMGASQSIEDAKCLAMCIDKAYLKKRPLTEGLQIFEILRKPRTAFLVGRGREEAEKWYMGDGTEQRARDQRIKDTSFFFPPQNWDGKHIDNPPEGEGHLLGSVYDQGFNVIDHVSGSKSVC</sequence>
<feature type="domain" description="FAD-binding" evidence="6">
    <location>
        <begin position="31"/>
        <end position="357"/>
    </location>
</feature>
<organism evidence="7 8">
    <name type="scientific">Amylocarpus encephaloides</name>
    <dbReference type="NCBI Taxonomy" id="45428"/>
    <lineage>
        <taxon>Eukaryota</taxon>
        <taxon>Fungi</taxon>
        <taxon>Dikarya</taxon>
        <taxon>Ascomycota</taxon>
        <taxon>Pezizomycotina</taxon>
        <taxon>Leotiomycetes</taxon>
        <taxon>Helotiales</taxon>
        <taxon>Helotiales incertae sedis</taxon>
        <taxon>Amylocarpus</taxon>
    </lineage>
</organism>
<evidence type="ECO:0000256" key="1">
    <source>
        <dbReference type="ARBA" id="ARBA00007992"/>
    </source>
</evidence>
<evidence type="ECO:0000256" key="5">
    <source>
        <dbReference type="ARBA" id="ARBA00023033"/>
    </source>
</evidence>
<dbReference type="InterPro" id="IPR050493">
    <property type="entry name" value="FAD-dep_Monooxygenase_BioMet"/>
</dbReference>